<evidence type="ECO:0000256" key="1">
    <source>
        <dbReference type="ARBA" id="ARBA00001947"/>
    </source>
</evidence>
<sequence length="260" mass="29303">MANYTIRPIKVGSISYYRGAFTSNQELYKEREEFPVIIFLIEGNGRKILVDTGGGDPASEAMQISNHGPGITRLPEEAPDEALRLLGICPKEIDTVIMSHLHWDHCYNNHLFPQADFYIQKKEMMSAVCPLPKFKTTYETFYTGVIPPWARQANKWKVIDGNYELCDGIQLLLLPGHSQGLQGVLVDTGNGKYLLPSDAVPLYDCIAGLEFKEYAMSGLCADIEAFYETFELMHHLYVDYGVKILASHDFLTLNHSIYPA</sequence>
<reference evidence="7" key="1">
    <citation type="journal article" date="2022" name="Cell Host Microbe">
        <title>Colonization of the live biotherapeutic product VE303 and modulation of the microbiota and metabolites in healthy volunteers.</title>
        <authorList>
            <person name="Dsouza M."/>
            <person name="Menon R."/>
            <person name="Crossette E."/>
            <person name="Bhattarai S.K."/>
            <person name="Schneider J."/>
            <person name="Kim Y.G."/>
            <person name="Reddy S."/>
            <person name="Caballero S."/>
            <person name="Felix C."/>
            <person name="Cornacchione L."/>
            <person name="Hendrickson J."/>
            <person name="Watson A.R."/>
            <person name="Minot S.S."/>
            <person name="Greenfield N."/>
            <person name="Schopf L."/>
            <person name="Szabady R."/>
            <person name="Patarroyo J."/>
            <person name="Smith W."/>
            <person name="Harrison P."/>
            <person name="Kuijper E.J."/>
            <person name="Kelly C.P."/>
            <person name="Olle B."/>
            <person name="Bobilev D."/>
            <person name="Silber J.L."/>
            <person name="Bucci V."/>
            <person name="Roberts B."/>
            <person name="Faith J."/>
            <person name="Norman J.M."/>
        </authorList>
    </citation>
    <scope>NUCLEOTIDE SEQUENCE</scope>
    <source>
        <strain evidence="7">VE303-04</strain>
    </source>
</reference>
<comment type="cofactor">
    <cofactor evidence="1">
        <name>Zn(2+)</name>
        <dbReference type="ChEBI" id="CHEBI:29105"/>
    </cofactor>
</comment>
<dbReference type="SUPFAM" id="SSF56281">
    <property type="entry name" value="Metallo-hydrolase/oxidoreductase"/>
    <property type="match status" value="1"/>
</dbReference>
<dbReference type="Pfam" id="PF00753">
    <property type="entry name" value="Lactamase_B"/>
    <property type="match status" value="1"/>
</dbReference>
<evidence type="ECO:0000256" key="4">
    <source>
        <dbReference type="ARBA" id="ARBA00022801"/>
    </source>
</evidence>
<dbReference type="AlphaFoldDB" id="A0AAW5F0S6"/>
<dbReference type="CDD" id="cd07729">
    <property type="entry name" value="AHL_lactonase_MBL-fold"/>
    <property type="match status" value="1"/>
</dbReference>
<evidence type="ECO:0000313" key="8">
    <source>
        <dbReference type="Proteomes" id="UP001203136"/>
    </source>
</evidence>
<dbReference type="InterPro" id="IPR001279">
    <property type="entry name" value="Metallo-B-lactamas"/>
</dbReference>
<evidence type="ECO:0000313" key="7">
    <source>
        <dbReference type="EMBL" id="MCK0084582.1"/>
    </source>
</evidence>
<dbReference type="GO" id="GO:0046872">
    <property type="term" value="F:metal ion binding"/>
    <property type="evidence" value="ECO:0007669"/>
    <property type="project" value="UniProtKB-KW"/>
</dbReference>
<dbReference type="EMBL" id="JAINVB010000001">
    <property type="protein sequence ID" value="MCK0084582.1"/>
    <property type="molecule type" value="Genomic_DNA"/>
</dbReference>
<dbReference type="PANTHER" id="PTHR42978:SF2">
    <property type="entry name" value="102 KBASES UNSTABLE REGION: FROM 1 TO 119443"/>
    <property type="match status" value="1"/>
</dbReference>
<organism evidence="7 8">
    <name type="scientific">Clostridium symbiosum</name>
    <name type="common">Bacteroides symbiosus</name>
    <dbReference type="NCBI Taxonomy" id="1512"/>
    <lineage>
        <taxon>Bacteria</taxon>
        <taxon>Bacillati</taxon>
        <taxon>Bacillota</taxon>
        <taxon>Clostridia</taxon>
        <taxon>Lachnospirales</taxon>
        <taxon>Lachnospiraceae</taxon>
        <taxon>Otoolea</taxon>
    </lineage>
</organism>
<dbReference type="GO" id="GO:0016787">
    <property type="term" value="F:hydrolase activity"/>
    <property type="evidence" value="ECO:0007669"/>
    <property type="project" value="UniProtKB-KW"/>
</dbReference>
<evidence type="ECO:0000259" key="6">
    <source>
        <dbReference type="SMART" id="SM00849"/>
    </source>
</evidence>
<evidence type="ECO:0000256" key="5">
    <source>
        <dbReference type="ARBA" id="ARBA00022833"/>
    </source>
</evidence>
<dbReference type="Gene3D" id="3.60.15.10">
    <property type="entry name" value="Ribonuclease Z/Hydroxyacylglutathione hydrolase-like"/>
    <property type="match status" value="1"/>
</dbReference>
<dbReference type="RefSeq" id="WP_024738958.1">
    <property type="nucleotide sequence ID" value="NZ_JAAIMZ010000051.1"/>
</dbReference>
<dbReference type="InterPro" id="IPR036866">
    <property type="entry name" value="RibonucZ/Hydroxyglut_hydro"/>
</dbReference>
<comment type="caution">
    <text evidence="7">The sequence shown here is derived from an EMBL/GenBank/DDBJ whole genome shotgun (WGS) entry which is preliminary data.</text>
</comment>
<gene>
    <name evidence="7" type="ORF">K5I21_01560</name>
</gene>
<proteinExistence type="inferred from homology"/>
<comment type="similarity">
    <text evidence="2">Belongs to the metallo-beta-lactamase superfamily.</text>
</comment>
<protein>
    <submittedName>
        <fullName evidence="7">N-acyl homoserine lactonase family protein</fullName>
    </submittedName>
</protein>
<dbReference type="InterPro" id="IPR051013">
    <property type="entry name" value="MBL_superfamily_lactonases"/>
</dbReference>
<evidence type="ECO:0000256" key="3">
    <source>
        <dbReference type="ARBA" id="ARBA00022723"/>
    </source>
</evidence>
<keyword evidence="4" id="KW-0378">Hydrolase</keyword>
<keyword evidence="3" id="KW-0479">Metal-binding</keyword>
<dbReference type="Proteomes" id="UP001203136">
    <property type="component" value="Unassembled WGS sequence"/>
</dbReference>
<dbReference type="PANTHER" id="PTHR42978">
    <property type="entry name" value="QUORUM-QUENCHING LACTONASE YTNP-RELATED-RELATED"/>
    <property type="match status" value="1"/>
</dbReference>
<keyword evidence="5" id="KW-0862">Zinc</keyword>
<name>A0AAW5F0S6_CLOSY</name>
<dbReference type="SMART" id="SM00849">
    <property type="entry name" value="Lactamase_B"/>
    <property type="match status" value="1"/>
</dbReference>
<evidence type="ECO:0000256" key="2">
    <source>
        <dbReference type="ARBA" id="ARBA00007749"/>
    </source>
</evidence>
<feature type="domain" description="Metallo-beta-lactamase" evidence="6">
    <location>
        <begin position="35"/>
        <end position="248"/>
    </location>
</feature>
<accession>A0AAW5F0S6</accession>